<evidence type="ECO:0000313" key="2">
    <source>
        <dbReference type="EMBL" id="AQT68408.1"/>
    </source>
</evidence>
<dbReference type="Proteomes" id="UP000189674">
    <property type="component" value="Chromosome"/>
</dbReference>
<dbReference type="AlphaFoldDB" id="A0A1U9NL03"/>
<feature type="region of interest" description="Disordered" evidence="1">
    <location>
        <begin position="1"/>
        <end position="42"/>
    </location>
</feature>
<protein>
    <recommendedName>
        <fullName evidence="4">Zinc-ribbon domain-containing protein</fullName>
    </recommendedName>
</protein>
<accession>A0A1U9NL03</accession>
<evidence type="ECO:0008006" key="4">
    <source>
        <dbReference type="Google" id="ProtNLM"/>
    </source>
</evidence>
<dbReference type="EMBL" id="CP019791">
    <property type="protein sequence ID" value="AQT68408.1"/>
    <property type="molecule type" value="Genomic_DNA"/>
</dbReference>
<dbReference type="KEGG" id="alus:STSP2_01568"/>
<name>A0A1U9NL03_9BACT</name>
<dbReference type="OrthoDB" id="6402077at2"/>
<dbReference type="STRING" id="1936003.STSP2_01568"/>
<keyword evidence="3" id="KW-1185">Reference proteome</keyword>
<evidence type="ECO:0000313" key="3">
    <source>
        <dbReference type="Proteomes" id="UP000189674"/>
    </source>
</evidence>
<evidence type="ECO:0000256" key="1">
    <source>
        <dbReference type="SAM" id="MobiDB-lite"/>
    </source>
</evidence>
<sequence length="130" mass="14234">MGLDDMLGDFSDDMTDGTMMGPGFGGANSRSSSQPQNLGQAHSRITHLETALAKTLTICEALWEIMRDENGYTDAMIQAKVRQIDNRDGKQDGRNKSAPIKCSNCGRTIAPRHQACMYCGNPNEKSLFSM</sequence>
<proteinExistence type="predicted"/>
<gene>
    <name evidence="2" type="ORF">STSP2_01568</name>
</gene>
<feature type="compositionally biased region" description="Polar residues" evidence="1">
    <location>
        <begin position="28"/>
        <end position="40"/>
    </location>
</feature>
<dbReference type="RefSeq" id="WP_146661381.1">
    <property type="nucleotide sequence ID" value="NZ_CP019791.1"/>
</dbReference>
<feature type="compositionally biased region" description="Acidic residues" evidence="1">
    <location>
        <begin position="1"/>
        <end position="15"/>
    </location>
</feature>
<organism evidence="2 3">
    <name type="scientific">Anaerohalosphaera lusitana</name>
    <dbReference type="NCBI Taxonomy" id="1936003"/>
    <lineage>
        <taxon>Bacteria</taxon>
        <taxon>Pseudomonadati</taxon>
        <taxon>Planctomycetota</taxon>
        <taxon>Phycisphaerae</taxon>
        <taxon>Sedimentisphaerales</taxon>
        <taxon>Anaerohalosphaeraceae</taxon>
        <taxon>Anaerohalosphaera</taxon>
    </lineage>
</organism>
<reference evidence="3" key="1">
    <citation type="submission" date="2017-02" db="EMBL/GenBank/DDBJ databases">
        <title>Comparative genomics and description of representatives of a novel lineage of planctomycetes thriving in anoxic sediments.</title>
        <authorList>
            <person name="Spring S."/>
            <person name="Bunk B."/>
            <person name="Sproer C."/>
        </authorList>
    </citation>
    <scope>NUCLEOTIDE SEQUENCE [LARGE SCALE GENOMIC DNA]</scope>
    <source>
        <strain evidence="3">ST-NAGAB-D1</strain>
    </source>
</reference>